<dbReference type="Proteomes" id="UP000247409">
    <property type="component" value="Unassembled WGS sequence"/>
</dbReference>
<evidence type="ECO:0000256" key="5">
    <source>
        <dbReference type="PIRSR" id="PIRSR600223-1"/>
    </source>
</evidence>
<comment type="caution">
    <text evidence="9">The sequence shown here is derived from an EMBL/GenBank/DDBJ whole genome shotgun (WGS) entry which is preliminary data.</text>
</comment>
<dbReference type="Gene3D" id="2.10.109.10">
    <property type="entry name" value="Umud Fragment, subunit A"/>
    <property type="match status" value="1"/>
</dbReference>
<sequence length="208" mass="24364">MNIFPEQQEQQDLELKDNPSVQEPKKPWYKRLFEDDQFDDVRTFTFAFLVALFVRSTMVEPRYIPSLSMYPTFEVGDQFLVDKLSRIVRPPHENDIVVFEPPTVLRERGYKKSDAFIKRVVAVGGDRVYIHNGRVEVNGIPREENFVNENPNYEWGPGTVPEGYVMVLGDNRNNSYDSHVWGFLPEHNIIGRALVRYWPPTRFGTTFF</sequence>
<dbReference type="GO" id="GO:0004252">
    <property type="term" value="F:serine-type endopeptidase activity"/>
    <property type="evidence" value="ECO:0007669"/>
    <property type="project" value="InterPro"/>
</dbReference>
<dbReference type="GO" id="GO:0006465">
    <property type="term" value="P:signal peptide processing"/>
    <property type="evidence" value="ECO:0007669"/>
    <property type="project" value="InterPro"/>
</dbReference>
<evidence type="ECO:0000256" key="3">
    <source>
        <dbReference type="ARBA" id="ARBA00022670"/>
    </source>
</evidence>
<dbReference type="AlphaFoldDB" id="A0A2V3IHJ3"/>
<dbReference type="NCBIfam" id="TIGR02227">
    <property type="entry name" value="sigpep_I_bact"/>
    <property type="match status" value="1"/>
</dbReference>
<accession>A0A2V3IHJ3</accession>
<dbReference type="SUPFAM" id="SSF51306">
    <property type="entry name" value="LexA/Signal peptidase"/>
    <property type="match status" value="1"/>
</dbReference>
<dbReference type="OrthoDB" id="308440at2759"/>
<proteinExistence type="inferred from homology"/>
<organism evidence="9 10">
    <name type="scientific">Gracilariopsis chorda</name>
    <dbReference type="NCBI Taxonomy" id="448386"/>
    <lineage>
        <taxon>Eukaryota</taxon>
        <taxon>Rhodophyta</taxon>
        <taxon>Florideophyceae</taxon>
        <taxon>Rhodymeniophycidae</taxon>
        <taxon>Gracilariales</taxon>
        <taxon>Gracilariaceae</taxon>
        <taxon>Gracilariopsis</taxon>
    </lineage>
</organism>
<evidence type="ECO:0000259" key="8">
    <source>
        <dbReference type="Pfam" id="PF10502"/>
    </source>
</evidence>
<dbReference type="STRING" id="448386.A0A2V3IHJ3"/>
<protein>
    <recommendedName>
        <fullName evidence="6">Mitochondrial inner membrane protease subunit</fullName>
        <ecNumber evidence="6">3.4.21.-</ecNumber>
    </recommendedName>
</protein>
<feature type="compositionally biased region" description="Low complexity" evidence="7">
    <location>
        <begin position="1"/>
        <end position="10"/>
    </location>
</feature>
<dbReference type="PANTHER" id="PTHR43390:SF1">
    <property type="entry name" value="CHLOROPLAST PROCESSING PEPTIDASE"/>
    <property type="match status" value="1"/>
</dbReference>
<keyword evidence="3 6" id="KW-0645">Protease</keyword>
<comment type="similarity">
    <text evidence="2 6">Belongs to the peptidase S26 family.</text>
</comment>
<dbReference type="EC" id="3.4.21.-" evidence="6"/>
<dbReference type="InterPro" id="IPR019757">
    <property type="entry name" value="Pept_S26A_signal_pept_1_Lys-AS"/>
</dbReference>
<dbReference type="InterPro" id="IPR000223">
    <property type="entry name" value="Pept_S26A_signal_pept_1"/>
</dbReference>
<keyword evidence="4 6" id="KW-0378">Hydrolase</keyword>
<evidence type="ECO:0000313" key="10">
    <source>
        <dbReference type="Proteomes" id="UP000247409"/>
    </source>
</evidence>
<dbReference type="PROSITE" id="PS00501">
    <property type="entry name" value="SPASE_I_1"/>
    <property type="match status" value="1"/>
</dbReference>
<dbReference type="GO" id="GO:0005743">
    <property type="term" value="C:mitochondrial inner membrane"/>
    <property type="evidence" value="ECO:0007669"/>
    <property type="project" value="UniProtKB-SubCell"/>
</dbReference>
<evidence type="ECO:0000256" key="4">
    <source>
        <dbReference type="ARBA" id="ARBA00022801"/>
    </source>
</evidence>
<feature type="active site" evidence="5">
    <location>
        <position position="68"/>
    </location>
</feature>
<dbReference type="EMBL" id="NBIV01000210">
    <property type="protein sequence ID" value="PXF41529.1"/>
    <property type="molecule type" value="Genomic_DNA"/>
</dbReference>
<dbReference type="InterPro" id="IPR019533">
    <property type="entry name" value="Peptidase_S26"/>
</dbReference>
<dbReference type="InterPro" id="IPR036286">
    <property type="entry name" value="LexA/Signal_pep-like_sf"/>
</dbReference>
<feature type="region of interest" description="Disordered" evidence="7">
    <location>
        <begin position="1"/>
        <end position="22"/>
    </location>
</feature>
<feature type="domain" description="Peptidase S26" evidence="8">
    <location>
        <begin position="41"/>
        <end position="198"/>
    </location>
</feature>
<keyword evidence="10" id="KW-1185">Reference proteome</keyword>
<name>A0A2V3IHJ3_9FLOR</name>
<dbReference type="PROSITE" id="PS00761">
    <property type="entry name" value="SPASE_I_3"/>
    <property type="match status" value="1"/>
</dbReference>
<comment type="catalytic activity">
    <reaction evidence="1">
        <text>Cleavage of hydrophobic, N-terminal signal or leader sequences from secreted and periplasmic proteins.</text>
        <dbReference type="EC" id="3.4.21.89"/>
    </reaction>
</comment>
<dbReference type="GO" id="GO:0009003">
    <property type="term" value="F:signal peptidase activity"/>
    <property type="evidence" value="ECO:0007669"/>
    <property type="project" value="UniProtKB-EC"/>
</dbReference>
<comment type="subcellular location">
    <subcellularLocation>
        <location evidence="6">Mitochondrion inner membrane</location>
    </subcellularLocation>
</comment>
<evidence type="ECO:0000256" key="1">
    <source>
        <dbReference type="ARBA" id="ARBA00000677"/>
    </source>
</evidence>
<keyword evidence="6" id="KW-0496">Mitochondrion</keyword>
<evidence type="ECO:0000256" key="7">
    <source>
        <dbReference type="SAM" id="MobiDB-lite"/>
    </source>
</evidence>
<keyword evidence="6" id="KW-0472">Membrane</keyword>
<feature type="active site" evidence="5">
    <location>
        <position position="118"/>
    </location>
</feature>
<dbReference type="CDD" id="cd06530">
    <property type="entry name" value="S26_SPase_I"/>
    <property type="match status" value="1"/>
</dbReference>
<feature type="compositionally biased region" description="Basic and acidic residues" evidence="7">
    <location>
        <begin position="13"/>
        <end position="22"/>
    </location>
</feature>
<gene>
    <name evidence="9" type="ORF">BWQ96_08732</name>
</gene>
<keyword evidence="6" id="KW-0999">Mitochondrion inner membrane</keyword>
<evidence type="ECO:0000256" key="6">
    <source>
        <dbReference type="RuleBase" id="RU362041"/>
    </source>
</evidence>
<dbReference type="PRINTS" id="PR00727">
    <property type="entry name" value="LEADERPTASE"/>
</dbReference>
<dbReference type="PROSITE" id="PS00760">
    <property type="entry name" value="SPASE_I_2"/>
    <property type="match status" value="1"/>
</dbReference>
<evidence type="ECO:0000313" key="9">
    <source>
        <dbReference type="EMBL" id="PXF41529.1"/>
    </source>
</evidence>
<reference evidence="9 10" key="1">
    <citation type="journal article" date="2018" name="Mol. Biol. Evol.">
        <title>Analysis of the draft genome of the red seaweed Gracilariopsis chorda provides insights into genome size evolution in Rhodophyta.</title>
        <authorList>
            <person name="Lee J."/>
            <person name="Yang E.C."/>
            <person name="Graf L."/>
            <person name="Yang J.H."/>
            <person name="Qiu H."/>
            <person name="Zel Zion U."/>
            <person name="Chan C.X."/>
            <person name="Stephens T.G."/>
            <person name="Weber A.P.M."/>
            <person name="Boo G.H."/>
            <person name="Boo S.M."/>
            <person name="Kim K.M."/>
            <person name="Shin Y."/>
            <person name="Jung M."/>
            <person name="Lee S.J."/>
            <person name="Yim H.S."/>
            <person name="Lee J.H."/>
            <person name="Bhattacharya D."/>
            <person name="Yoon H.S."/>
        </authorList>
    </citation>
    <scope>NUCLEOTIDE SEQUENCE [LARGE SCALE GENOMIC DNA]</scope>
    <source>
        <strain evidence="9 10">SKKU-2015</strain>
        <tissue evidence="9">Whole body</tissue>
    </source>
</reference>
<dbReference type="InterPro" id="IPR019758">
    <property type="entry name" value="Pept_S26A_signal_pept_1_CS"/>
</dbReference>
<evidence type="ECO:0000256" key="2">
    <source>
        <dbReference type="ARBA" id="ARBA00009370"/>
    </source>
</evidence>
<dbReference type="InterPro" id="IPR019756">
    <property type="entry name" value="Pept_S26A_signal_pept_1_Ser-AS"/>
</dbReference>
<dbReference type="Pfam" id="PF10502">
    <property type="entry name" value="Peptidase_S26"/>
    <property type="match status" value="1"/>
</dbReference>
<dbReference type="PANTHER" id="PTHR43390">
    <property type="entry name" value="SIGNAL PEPTIDASE I"/>
    <property type="match status" value="1"/>
</dbReference>